<dbReference type="AlphaFoldDB" id="A0AAV4CTJ2"/>
<keyword evidence="3" id="KW-0808">Transferase</keyword>
<dbReference type="SUPFAM" id="SSF56436">
    <property type="entry name" value="C-type lectin-like"/>
    <property type="match status" value="1"/>
</dbReference>
<dbReference type="EMBL" id="BLXT01006975">
    <property type="protein sequence ID" value="GFO35189.1"/>
    <property type="molecule type" value="Genomic_DNA"/>
</dbReference>
<evidence type="ECO:0000313" key="4">
    <source>
        <dbReference type="Proteomes" id="UP000735302"/>
    </source>
</evidence>
<proteinExistence type="predicted"/>
<organism evidence="3 4">
    <name type="scientific">Plakobranchus ocellatus</name>
    <dbReference type="NCBI Taxonomy" id="259542"/>
    <lineage>
        <taxon>Eukaryota</taxon>
        <taxon>Metazoa</taxon>
        <taxon>Spiralia</taxon>
        <taxon>Lophotrochozoa</taxon>
        <taxon>Mollusca</taxon>
        <taxon>Gastropoda</taxon>
        <taxon>Heterobranchia</taxon>
        <taxon>Euthyneura</taxon>
        <taxon>Panpulmonata</taxon>
        <taxon>Sacoglossa</taxon>
        <taxon>Placobranchoidea</taxon>
        <taxon>Plakobranchidae</taxon>
        <taxon>Plakobranchus</taxon>
    </lineage>
</organism>
<dbReference type="InterPro" id="IPR050111">
    <property type="entry name" value="C-type_lectin/snaclec_domain"/>
</dbReference>
<evidence type="ECO:0000256" key="1">
    <source>
        <dbReference type="SAM" id="SignalP"/>
    </source>
</evidence>
<dbReference type="GO" id="GO:0016301">
    <property type="term" value="F:kinase activity"/>
    <property type="evidence" value="ECO:0007669"/>
    <property type="project" value="UniProtKB-KW"/>
</dbReference>
<dbReference type="Pfam" id="PF00059">
    <property type="entry name" value="Lectin_C"/>
    <property type="match status" value="1"/>
</dbReference>
<dbReference type="InterPro" id="IPR016187">
    <property type="entry name" value="CTDL_fold"/>
</dbReference>
<reference evidence="3 4" key="1">
    <citation type="journal article" date="2021" name="Elife">
        <title>Chloroplast acquisition without the gene transfer in kleptoplastic sea slugs, Plakobranchus ocellatus.</title>
        <authorList>
            <person name="Maeda T."/>
            <person name="Takahashi S."/>
            <person name="Yoshida T."/>
            <person name="Shimamura S."/>
            <person name="Takaki Y."/>
            <person name="Nagai Y."/>
            <person name="Toyoda A."/>
            <person name="Suzuki Y."/>
            <person name="Arimoto A."/>
            <person name="Ishii H."/>
            <person name="Satoh N."/>
            <person name="Nishiyama T."/>
            <person name="Hasebe M."/>
            <person name="Maruyama T."/>
            <person name="Minagawa J."/>
            <person name="Obokata J."/>
            <person name="Shigenobu S."/>
        </authorList>
    </citation>
    <scope>NUCLEOTIDE SEQUENCE [LARGE SCALE GENOMIC DNA]</scope>
</reference>
<dbReference type="PROSITE" id="PS50041">
    <property type="entry name" value="C_TYPE_LECTIN_2"/>
    <property type="match status" value="1"/>
</dbReference>
<protein>
    <submittedName>
        <fullName evidence="3">C-type lectin receptor-like tyrosine-protein kinase</fullName>
    </submittedName>
</protein>
<dbReference type="InterPro" id="IPR001304">
    <property type="entry name" value="C-type_lectin-like"/>
</dbReference>
<name>A0AAV4CTJ2_9GAST</name>
<feature type="domain" description="C-type lectin" evidence="2">
    <location>
        <begin position="39"/>
        <end position="108"/>
    </location>
</feature>
<dbReference type="CDD" id="cd00037">
    <property type="entry name" value="CLECT"/>
    <property type="match status" value="1"/>
</dbReference>
<gene>
    <name evidence="3" type="ORF">PoB_006169400</name>
</gene>
<feature type="signal peptide" evidence="1">
    <location>
        <begin position="1"/>
        <end position="26"/>
    </location>
</feature>
<evidence type="ECO:0000313" key="3">
    <source>
        <dbReference type="EMBL" id="GFO35189.1"/>
    </source>
</evidence>
<dbReference type="Gene3D" id="3.10.100.10">
    <property type="entry name" value="Mannose-Binding Protein A, subunit A"/>
    <property type="match status" value="1"/>
</dbReference>
<comment type="caution">
    <text evidence="3">The sequence shown here is derived from an EMBL/GenBank/DDBJ whole genome shotgun (WGS) entry which is preliminary data.</text>
</comment>
<evidence type="ECO:0000259" key="2">
    <source>
        <dbReference type="PROSITE" id="PS50041"/>
    </source>
</evidence>
<keyword evidence="3" id="KW-0418">Kinase</keyword>
<keyword evidence="4" id="KW-1185">Reference proteome</keyword>
<feature type="chain" id="PRO_5043551163" evidence="1">
    <location>
        <begin position="27"/>
        <end position="118"/>
    </location>
</feature>
<dbReference type="PANTHER" id="PTHR22803">
    <property type="entry name" value="MANNOSE, PHOSPHOLIPASE, LECTIN RECEPTOR RELATED"/>
    <property type="match status" value="1"/>
</dbReference>
<sequence length="118" mass="13523">MATFGQCCFLIVWTIFLTTFFAKTQAYLPCDPGWLKTPNGLNCVKIFDNPTKSWYDARRACKSTGGDLVTIRDKGKSKFIKEKFVYNNNNPIWIGLCRLGVTIWRWLDEDLKVSDISG</sequence>
<accession>A0AAV4CTJ2</accession>
<keyword evidence="3" id="KW-0675">Receptor</keyword>
<dbReference type="InterPro" id="IPR016186">
    <property type="entry name" value="C-type_lectin-like/link_sf"/>
</dbReference>
<dbReference type="Proteomes" id="UP000735302">
    <property type="component" value="Unassembled WGS sequence"/>
</dbReference>
<keyword evidence="1" id="KW-0732">Signal</keyword>